<feature type="domain" description="Archease" evidence="8">
    <location>
        <begin position="1076"/>
        <end position="1199"/>
    </location>
</feature>
<feature type="repeat" description="PPR" evidence="6">
    <location>
        <begin position="248"/>
        <end position="278"/>
    </location>
</feature>
<evidence type="ECO:0000256" key="4">
    <source>
        <dbReference type="ARBA" id="ARBA00022737"/>
    </source>
</evidence>
<feature type="repeat" description="PPR" evidence="6">
    <location>
        <begin position="712"/>
        <end position="746"/>
    </location>
</feature>
<dbReference type="Pfam" id="PF01535">
    <property type="entry name" value="PPR"/>
    <property type="match status" value="2"/>
</dbReference>
<proteinExistence type="inferred from homology"/>
<evidence type="ECO:0000256" key="7">
    <source>
        <dbReference type="SAM" id="MobiDB-lite"/>
    </source>
</evidence>
<feature type="repeat" description="PPR" evidence="6">
    <location>
        <begin position="317"/>
        <end position="351"/>
    </location>
</feature>
<dbReference type="PANTHER" id="PTHR47447:SF28">
    <property type="entry name" value="PENTACOTRIPEPTIDE-REPEAT REGION OF PRORP DOMAIN-CONTAINING PROTEIN"/>
    <property type="match status" value="1"/>
</dbReference>
<keyword evidence="5" id="KW-0106">Calcium</keyword>
<comment type="similarity">
    <text evidence="1">Belongs to the archease family.</text>
</comment>
<feature type="repeat" description="PPR" evidence="6">
    <location>
        <begin position="282"/>
        <end position="316"/>
    </location>
</feature>
<keyword evidence="3" id="KW-0479">Metal-binding</keyword>
<accession>A0ABP0LDA4</accession>
<dbReference type="Pfam" id="PF13041">
    <property type="entry name" value="PPR_2"/>
    <property type="match status" value="3"/>
</dbReference>
<feature type="repeat" description="PPR" evidence="6">
    <location>
        <begin position="532"/>
        <end position="566"/>
    </location>
</feature>
<dbReference type="InterPro" id="IPR023572">
    <property type="entry name" value="Archease_dom"/>
</dbReference>
<gene>
    <name evidence="9" type="ORF">SCF082_LOCUS21793</name>
</gene>
<dbReference type="PANTHER" id="PTHR47447">
    <property type="entry name" value="OS03G0856100 PROTEIN"/>
    <property type="match status" value="1"/>
</dbReference>
<evidence type="ECO:0000256" key="2">
    <source>
        <dbReference type="ARBA" id="ARBA00022694"/>
    </source>
</evidence>
<dbReference type="EMBL" id="CAXAMM010015557">
    <property type="protein sequence ID" value="CAK9036603.1"/>
    <property type="molecule type" value="Genomic_DNA"/>
</dbReference>
<sequence>MTSSSMLLIVGEALRDVSAELLMFVLAALVYVLATRALHVPKKKAGPEPEAKAKRVVERKVGRKEMEETAEVYHSLLQSTKSNEASQVLISLEQLDASQRAALPLQLAVKVLLAVARSSEEASRWRNVHCCRRLYDLAGLLSVQMSEKFLVLLVRGHSNDHPAMHSMVEQILAQGSLTLSRSFLDALTAQCTSANNQDTLKMIQVHENSLGIDLHRQARLISGYGKEGNLEAALEAFLKVKNSSTPPNSLVYNCLLDALIECKAFPRALDCFEEMRKNSLADVVSYNTIMKGHLAVNDTMAAQRVFQEMHQAGLVASRVTYHALLNAVVSKNDRRSAWRMVTEMKGKGIGASTITCSILLKSIVGRAHGQDLPKVLALMQESQVHMDEALFGGFADACARANQLELLWSVFQELVKKETPLQISGPTYGSMMKAFGQAQEVRKVKELWTQMGTQKVKLTAVTLGCMVEALVSNNHVSDAWKIVNETWAKEENQDLVNTVIYSTIVKGFTMSRQHDQVVAIYKEMKDRGIPCNTITYNTMLNALARCGRMHDVPQLLADMRDSNPPVQPDIITYSTLVKGCCIAGDVDRAFSLLEEMKKMRHVKPDEVLYNSLLDGCAKQSRVEEALKLLEEMKEQGVTPSNYTLSILCKLLGRGRRLEQAFKMVATFTEQYGFKANIQVYTCLMQACIHNRQCSRVLALHDQVVKDGTCKPDAKTYTVMLRGCLQAGLLEKAVSVVRCLAMTSARPLDLLQGSAPRGGTRLLGGSVQRIELRAEGGADEGPTGIATPWTTGSWGGLADDRRILQTAGWLGTGSSYGPPMLAPTADAAEQRCSCAAASSQPLQVPAEEVDEGTAGLDLEITEFGYQVESIDAQPGQDFEAGDIIIAIDGHPLLALQESELEETFGHHFKAGAELVLVSSKEISEAKEKKEDQDMEPPPSDANYELLWRVQSETEREATVRIPVGRATAWLLDEGTAANIHHDLSIVSEKFSLNARPLISDKGMESIILTGLPSAIAQARPEVVDLLNYYRDRDGKRKREDVDASAMTDEVSAVASALDASTVKKMELPAHVKDIRQFQYHDHTADIIVHSWGTSLAEAFAQVCVGMFNYMSPLEKVELVRSVEVQATGHDLLDLLYHLLDEFLYMFATEMLICRCIEILSFDQEKFSIRARGYGEKMDLKKHEQGTEIKAITMHMMKILDPTSMLTEDGKSERQEAAEAEFPYEVYVLRSFATVCHEDPDYCAWAMAQPQPSPAMAEFVRYLDSLGLSDVFAAKRRRRSVATPARNTVQHAPLERPNRTSWMTWMTLEGANGLQQQAPPPRDSPPQWAPGIHPAYLAAAQAAPAAPAAAAPAVAPSGQFGGWKQGVQMEHETRSFQPRGLGLRSQEKPQPLLP</sequence>
<evidence type="ECO:0000313" key="10">
    <source>
        <dbReference type="Proteomes" id="UP001642464"/>
    </source>
</evidence>
<dbReference type="Gene3D" id="1.25.40.10">
    <property type="entry name" value="Tetratricopeptide repeat domain"/>
    <property type="match status" value="5"/>
</dbReference>
<keyword evidence="4" id="KW-0677">Repeat</keyword>
<name>A0ABP0LDA4_9DINO</name>
<keyword evidence="10" id="KW-1185">Reference proteome</keyword>
<dbReference type="InterPro" id="IPR036820">
    <property type="entry name" value="Archease_dom_sf"/>
</dbReference>
<evidence type="ECO:0000256" key="5">
    <source>
        <dbReference type="ARBA" id="ARBA00022837"/>
    </source>
</evidence>
<feature type="region of interest" description="Disordered" evidence="7">
    <location>
        <begin position="1277"/>
        <end position="1296"/>
    </location>
</feature>
<protein>
    <submittedName>
        <fullName evidence="9">Mitochondrial (Fertility restorer) (Protein PPR) (Restorer for CMS)</fullName>
    </submittedName>
</protein>
<dbReference type="Proteomes" id="UP001642464">
    <property type="component" value="Unassembled WGS sequence"/>
</dbReference>
<organism evidence="9 10">
    <name type="scientific">Durusdinium trenchii</name>
    <dbReference type="NCBI Taxonomy" id="1381693"/>
    <lineage>
        <taxon>Eukaryota</taxon>
        <taxon>Sar</taxon>
        <taxon>Alveolata</taxon>
        <taxon>Dinophyceae</taxon>
        <taxon>Suessiales</taxon>
        <taxon>Symbiodiniaceae</taxon>
        <taxon>Durusdinium</taxon>
    </lineage>
</organism>
<feature type="repeat" description="PPR" evidence="6">
    <location>
        <begin position="497"/>
        <end position="531"/>
    </location>
</feature>
<feature type="region of interest" description="Disordered" evidence="7">
    <location>
        <begin position="1344"/>
        <end position="1392"/>
    </location>
</feature>
<feature type="repeat" description="PPR" evidence="6">
    <location>
        <begin position="569"/>
        <end position="603"/>
    </location>
</feature>
<dbReference type="SUPFAM" id="SSF69819">
    <property type="entry name" value="MTH1598-like"/>
    <property type="match status" value="1"/>
</dbReference>
<dbReference type="InterPro" id="IPR011990">
    <property type="entry name" value="TPR-like_helical_dom_sf"/>
</dbReference>
<feature type="compositionally biased region" description="Low complexity" evidence="7">
    <location>
        <begin position="1344"/>
        <end position="1354"/>
    </location>
</feature>
<evidence type="ECO:0000256" key="1">
    <source>
        <dbReference type="ARBA" id="ARBA00007963"/>
    </source>
</evidence>
<dbReference type="InterPro" id="IPR002885">
    <property type="entry name" value="PPR_rpt"/>
</dbReference>
<dbReference type="Pfam" id="PF13812">
    <property type="entry name" value="PPR_3"/>
    <property type="match status" value="1"/>
</dbReference>
<evidence type="ECO:0000256" key="6">
    <source>
        <dbReference type="PROSITE-ProRule" id="PRU00708"/>
    </source>
</evidence>
<evidence type="ECO:0000313" key="9">
    <source>
        <dbReference type="EMBL" id="CAK9036603.1"/>
    </source>
</evidence>
<dbReference type="SUPFAM" id="SSF81901">
    <property type="entry name" value="HCP-like"/>
    <property type="match status" value="1"/>
</dbReference>
<feature type="repeat" description="PPR" evidence="6">
    <location>
        <begin position="605"/>
        <end position="639"/>
    </location>
</feature>
<dbReference type="Pfam" id="PF12854">
    <property type="entry name" value="PPR_1"/>
    <property type="match status" value="1"/>
</dbReference>
<dbReference type="NCBIfam" id="TIGR00756">
    <property type="entry name" value="PPR"/>
    <property type="match status" value="6"/>
</dbReference>
<reference evidence="9 10" key="1">
    <citation type="submission" date="2024-02" db="EMBL/GenBank/DDBJ databases">
        <authorList>
            <person name="Chen Y."/>
            <person name="Shah S."/>
            <person name="Dougan E. K."/>
            <person name="Thang M."/>
            <person name="Chan C."/>
        </authorList>
    </citation>
    <scope>NUCLEOTIDE SEQUENCE [LARGE SCALE GENOMIC DNA]</scope>
</reference>
<dbReference type="Pfam" id="PF01951">
    <property type="entry name" value="Archease"/>
    <property type="match status" value="1"/>
</dbReference>
<dbReference type="PROSITE" id="PS51375">
    <property type="entry name" value="PPR"/>
    <property type="match status" value="8"/>
</dbReference>
<comment type="caution">
    <text evidence="9">The sequence shown here is derived from an EMBL/GenBank/DDBJ whole genome shotgun (WGS) entry which is preliminary data.</text>
</comment>
<keyword evidence="2" id="KW-0819">tRNA processing</keyword>
<evidence type="ECO:0000256" key="3">
    <source>
        <dbReference type="ARBA" id="ARBA00022723"/>
    </source>
</evidence>
<evidence type="ECO:0000259" key="8">
    <source>
        <dbReference type="Pfam" id="PF01951"/>
    </source>
</evidence>
<dbReference type="Gene3D" id="3.55.10.10">
    <property type="entry name" value="Archease domain"/>
    <property type="match status" value="1"/>
</dbReference>